<sequence>MSKPIEIRYRWDRENLERVFDSSYRYQFENSRKRYVGWFFIALMQFGVVFALKDNSFGVLLFSTIILLYWYYGKRIIAKRRAIRAFESSEFKNRLIVMSVDDKYIHIEPKTKLKWSEIDEVRSIDDDIMLYKHPNFHYIPLSGFDSLEDISRFKSLARERGKLR</sequence>
<name>A0A1W1B8U4_9ZZZZ</name>
<evidence type="ECO:0008006" key="3">
    <source>
        <dbReference type="Google" id="ProtNLM"/>
    </source>
</evidence>
<keyword evidence="1" id="KW-0472">Membrane</keyword>
<organism evidence="2">
    <name type="scientific">hydrothermal vent metagenome</name>
    <dbReference type="NCBI Taxonomy" id="652676"/>
    <lineage>
        <taxon>unclassified sequences</taxon>
        <taxon>metagenomes</taxon>
        <taxon>ecological metagenomes</taxon>
    </lineage>
</organism>
<keyword evidence="1" id="KW-0812">Transmembrane</keyword>
<feature type="transmembrane region" description="Helical" evidence="1">
    <location>
        <begin position="57"/>
        <end position="73"/>
    </location>
</feature>
<dbReference type="AlphaFoldDB" id="A0A1W1B8U4"/>
<dbReference type="EMBL" id="FPHC01000005">
    <property type="protein sequence ID" value="SFV49981.1"/>
    <property type="molecule type" value="Genomic_DNA"/>
</dbReference>
<evidence type="ECO:0000313" key="2">
    <source>
        <dbReference type="EMBL" id="SFV49981.1"/>
    </source>
</evidence>
<reference evidence="2" key="1">
    <citation type="submission" date="2016-10" db="EMBL/GenBank/DDBJ databases">
        <authorList>
            <person name="de Groot N.N."/>
        </authorList>
    </citation>
    <scope>NUCLEOTIDE SEQUENCE</scope>
</reference>
<protein>
    <recommendedName>
        <fullName evidence="3">YcxB-like protein domain-containing protein</fullName>
    </recommendedName>
</protein>
<gene>
    <name evidence="2" type="ORF">MNB_SV-6-1083</name>
</gene>
<proteinExistence type="predicted"/>
<evidence type="ECO:0000256" key="1">
    <source>
        <dbReference type="SAM" id="Phobius"/>
    </source>
</evidence>
<accession>A0A1W1B8U4</accession>
<feature type="transmembrane region" description="Helical" evidence="1">
    <location>
        <begin position="35"/>
        <end position="51"/>
    </location>
</feature>
<keyword evidence="1" id="KW-1133">Transmembrane helix</keyword>